<evidence type="ECO:0000256" key="2">
    <source>
        <dbReference type="ARBA" id="ARBA00022695"/>
    </source>
</evidence>
<dbReference type="GO" id="GO:0006808">
    <property type="term" value="P:regulation of nitrogen utilization"/>
    <property type="evidence" value="ECO:0007669"/>
    <property type="project" value="UniProtKB-UniRule"/>
</dbReference>
<dbReference type="InterPro" id="IPR045865">
    <property type="entry name" value="ACT-like_dom_sf"/>
</dbReference>
<evidence type="ECO:0000259" key="9">
    <source>
        <dbReference type="PROSITE" id="PS51831"/>
    </source>
</evidence>
<dbReference type="SUPFAM" id="SSF81593">
    <property type="entry name" value="Nucleotidyltransferase substrate binding subunit/domain"/>
    <property type="match status" value="1"/>
</dbReference>
<evidence type="ECO:0000256" key="3">
    <source>
        <dbReference type="ARBA" id="ARBA00022737"/>
    </source>
</evidence>
<dbReference type="NCBIfam" id="TIGR01693">
    <property type="entry name" value="UTase_glnD"/>
    <property type="match status" value="1"/>
</dbReference>
<dbReference type="InterPro" id="IPR003607">
    <property type="entry name" value="HD/PDEase_dom"/>
</dbReference>
<comment type="activity regulation">
    <text evidence="7">Uridylyltransferase (UTase) activity is inhibited by glutamine, while glutamine activates uridylyl-removing (UR) activity.</text>
</comment>
<comment type="cofactor">
    <cofactor evidence="7">
        <name>Mg(2+)</name>
        <dbReference type="ChEBI" id="CHEBI:18420"/>
    </cofactor>
</comment>
<evidence type="ECO:0000256" key="6">
    <source>
        <dbReference type="ARBA" id="ARBA00023268"/>
    </source>
</evidence>
<dbReference type="InterPro" id="IPR002934">
    <property type="entry name" value="Polymerase_NTP_transf_dom"/>
</dbReference>
<dbReference type="PROSITE" id="PS51671">
    <property type="entry name" value="ACT"/>
    <property type="match status" value="2"/>
</dbReference>
<keyword evidence="3" id="KW-0677">Repeat</keyword>
<comment type="catalytic activity">
    <reaction evidence="7">
        <text>[protein-PII]-L-tyrosine + UTP = [protein-PII]-uridylyl-L-tyrosine + diphosphate</text>
        <dbReference type="Rhea" id="RHEA:13673"/>
        <dbReference type="Rhea" id="RHEA-COMP:12147"/>
        <dbReference type="Rhea" id="RHEA-COMP:12148"/>
        <dbReference type="ChEBI" id="CHEBI:33019"/>
        <dbReference type="ChEBI" id="CHEBI:46398"/>
        <dbReference type="ChEBI" id="CHEBI:46858"/>
        <dbReference type="ChEBI" id="CHEBI:90602"/>
        <dbReference type="EC" id="2.7.7.59"/>
    </reaction>
</comment>
<dbReference type="InterPro" id="IPR013546">
    <property type="entry name" value="PII_UdlTrfase/GS_AdlTrfase"/>
</dbReference>
<keyword evidence="6 7" id="KW-0511">Multifunctional enzyme</keyword>
<evidence type="ECO:0000256" key="1">
    <source>
        <dbReference type="ARBA" id="ARBA00022679"/>
    </source>
</evidence>
<dbReference type="PANTHER" id="PTHR47320:SF1">
    <property type="entry name" value="BIFUNCTIONAL URIDYLYLTRANSFERASE_URIDYLYL-REMOVING ENZYME"/>
    <property type="match status" value="1"/>
</dbReference>
<feature type="domain" description="ACT" evidence="8">
    <location>
        <begin position="848"/>
        <end position="925"/>
    </location>
</feature>
<comment type="similarity">
    <text evidence="7">Belongs to the GlnD family.</text>
</comment>
<dbReference type="Pfam" id="PF08335">
    <property type="entry name" value="GlnD_UR_UTase"/>
    <property type="match status" value="1"/>
</dbReference>
<feature type="domain" description="ACT" evidence="8">
    <location>
        <begin position="738"/>
        <end position="821"/>
    </location>
</feature>
<dbReference type="InterPro" id="IPR043519">
    <property type="entry name" value="NT_sf"/>
</dbReference>
<keyword evidence="5 7" id="KW-0460">Magnesium</keyword>
<dbReference type="AlphaFoldDB" id="A0A7M3T707"/>
<dbReference type="SUPFAM" id="SSF81301">
    <property type="entry name" value="Nucleotidyltransferase"/>
    <property type="match status" value="1"/>
</dbReference>
<dbReference type="Gene3D" id="3.30.460.10">
    <property type="entry name" value="Beta Polymerase, domain 2"/>
    <property type="match status" value="1"/>
</dbReference>
<keyword evidence="2 7" id="KW-0548">Nucleotidyltransferase</keyword>
<dbReference type="CDD" id="cd04899">
    <property type="entry name" value="ACT_ACR-UUR-like_2"/>
    <property type="match status" value="1"/>
</dbReference>
<gene>
    <name evidence="7" type="primary">glnD</name>
    <name evidence="10" type="ORF">G5B40_07385</name>
</gene>
<dbReference type="SUPFAM" id="SSF55021">
    <property type="entry name" value="ACT-like"/>
    <property type="match status" value="2"/>
</dbReference>
<dbReference type="EC" id="3.1.4.-" evidence="7"/>
<comment type="catalytic activity">
    <reaction evidence="7">
        <text>[protein-PII]-uridylyl-L-tyrosine + H2O = [protein-PII]-L-tyrosine + UMP + H(+)</text>
        <dbReference type="Rhea" id="RHEA:48600"/>
        <dbReference type="Rhea" id="RHEA-COMP:12147"/>
        <dbReference type="Rhea" id="RHEA-COMP:12148"/>
        <dbReference type="ChEBI" id="CHEBI:15377"/>
        <dbReference type="ChEBI" id="CHEBI:15378"/>
        <dbReference type="ChEBI" id="CHEBI:46858"/>
        <dbReference type="ChEBI" id="CHEBI:57865"/>
        <dbReference type="ChEBI" id="CHEBI:90602"/>
    </reaction>
</comment>
<dbReference type="InterPro" id="IPR010043">
    <property type="entry name" value="UTase/UR"/>
</dbReference>
<evidence type="ECO:0000313" key="10">
    <source>
        <dbReference type="EMBL" id="QIE57788.1"/>
    </source>
</evidence>
<dbReference type="Pfam" id="PF01909">
    <property type="entry name" value="NTP_transf_2"/>
    <property type="match status" value="1"/>
</dbReference>
<dbReference type="GO" id="GO:0008081">
    <property type="term" value="F:phosphoric diester hydrolase activity"/>
    <property type="evidence" value="ECO:0007669"/>
    <property type="project" value="UniProtKB-UniRule"/>
</dbReference>
<comment type="function">
    <text evidence="7">Modifies, by uridylylation and deuridylylation, the PII regulatory proteins (GlnB and homologs), in response to the nitrogen status of the cell that GlnD senses through the glutamine level. Under low glutamine levels, catalyzes the conversion of the PII proteins and UTP to PII-UMP and PPi, while under higher glutamine levels, GlnD hydrolyzes PII-UMP to PII and UMP (deuridylylation). Thus, controls uridylylation state and activity of the PII proteins, and plays an important role in the regulation of nitrogen metabolism.</text>
</comment>
<proteinExistence type="inferred from homology"/>
<keyword evidence="1 7" id="KW-0808">Transferase</keyword>
<evidence type="ECO:0000256" key="5">
    <source>
        <dbReference type="ARBA" id="ARBA00022842"/>
    </source>
</evidence>
<name>A0A7M3T707_9RHOB</name>
<feature type="region of interest" description="Uridylyltransferase" evidence="7">
    <location>
        <begin position="1"/>
        <end position="383"/>
    </location>
</feature>
<dbReference type="Pfam" id="PF24931">
    <property type="entry name" value="ACT_ACR9_3rd"/>
    <property type="match status" value="1"/>
</dbReference>
<evidence type="ECO:0000256" key="4">
    <source>
        <dbReference type="ARBA" id="ARBA00022801"/>
    </source>
</evidence>
<dbReference type="InterPro" id="IPR002912">
    <property type="entry name" value="ACT_dom"/>
</dbReference>
<dbReference type="CDD" id="cd05401">
    <property type="entry name" value="NT_GlnE_GlnD_like"/>
    <property type="match status" value="1"/>
</dbReference>
<protein>
    <recommendedName>
        <fullName evidence="7">Bifunctional uridylyltransferase/uridylyl-removing enzyme</fullName>
        <shortName evidence="7">UTase/UR</shortName>
    </recommendedName>
    <alternativeName>
        <fullName evidence="7">Bifunctional [protein-PII] modification enzyme</fullName>
    </alternativeName>
    <alternativeName>
        <fullName evidence="7">Bifunctional nitrogen sensor protein</fullName>
    </alternativeName>
    <domain>
        <recommendedName>
            <fullName evidence="7">[Protein-PII] uridylyltransferase</fullName>
            <shortName evidence="7">PII uridylyltransferase</shortName>
            <shortName evidence="7">UTase</shortName>
            <ecNumber evidence="7">2.7.7.59</ecNumber>
        </recommendedName>
    </domain>
    <domain>
        <recommendedName>
            <fullName evidence="7">[Protein-PII]-UMP uridylyl-removing enzyme</fullName>
            <shortName evidence="7">UR</shortName>
            <ecNumber evidence="7">3.1.4.-</ecNumber>
        </recommendedName>
    </domain>
</protein>
<accession>A0A7M3T707</accession>
<sequence length="928" mass="102319">MDAGGAIPGPGDGEAPVVPAARPTRESLAAALEAAAGAEDSRAAAIEALKAALNDGRSAALALLGGARDGGPRTARALCEAIDLVVTGALDFAANALHPNHARGASESFAVVATGGYGRGEMAPFSDVDLLFLTPYKKTPWIEQVIEATLYILWDLKLKVGHATRSVAECLRLSKEDITIRTSLLEKRYLWGDRTLAEKLRITLRKEVFLSTGAEFVEAKLAERDARHAKHGGSRYLVEPNIKEGKGGLRDLQTLFWIAKYVYDVEEVSALIEKGVLKADEAEIFAAAATFLWTVRCHLHLVAGRAQERLTFDFQVEIAARLGFEPQGGKRAVEVFMQRYYRHAKDVGDLTRFFCAALEADQKKARPGLGALIRAFSFGATRSDATGLVIRDGRLDISDESWLDDDRLNILRLFEEGLKTGALIHPNAHRMVARKLHLIDDAFRADPEANAIFLNLLVSSGDPERALRRMNETGVLGAFIPEFDRIVSLMQFNMYHHYTVDEHTILAIGGLHSLAKGELASELPVSTRIVAQGVDMTVLTLALLLHDIGKGSTRPHEEVGAEIAASLCPRLGLTEGQTELVEWLVRHHLIMSDTAQKRDISDPATVRAFADQVRSVERLKLLLVVTSLDIRAVGPNVWNNWKAQLLRALYRDTLGELGVGNERLSRADLVEEAKDLLLVRLTTWKPEEIEAWFARHQPPYWLGLDTDTQERLAEIGRNAKPEHVHSRFDNDPARDATRCCLYLADHPGLFSRVAGALALAGASVRDARVFTASDGMTTAVFWMQDHDGAPFEQSRHERLKKSIHRALRGEFVARDALKPKRGMKRRERPFDVPTTITFDNDSSDLYTVIEVDTRDRVGLLYDLARVLAAAGVNTSSAVITTFGEQVVDSFYVKDIFGLKIRSAAKQKSIEKKLRDAIRRAADEAGDAA</sequence>
<dbReference type="PROSITE" id="PS51831">
    <property type="entry name" value="HD"/>
    <property type="match status" value="1"/>
</dbReference>
<evidence type="ECO:0000259" key="8">
    <source>
        <dbReference type="PROSITE" id="PS51671"/>
    </source>
</evidence>
<dbReference type="Gene3D" id="1.10.3090.10">
    <property type="entry name" value="cca-adding enzyme, domain 2"/>
    <property type="match status" value="1"/>
</dbReference>
<feature type="domain" description="HD" evidence="9">
    <location>
        <begin position="500"/>
        <end position="616"/>
    </location>
</feature>
<evidence type="ECO:0000313" key="11">
    <source>
        <dbReference type="Proteomes" id="UP000503336"/>
    </source>
</evidence>
<dbReference type="Pfam" id="PF01966">
    <property type="entry name" value="HD"/>
    <property type="match status" value="1"/>
</dbReference>
<evidence type="ECO:0000256" key="7">
    <source>
        <dbReference type="HAMAP-Rule" id="MF_00277"/>
    </source>
</evidence>
<dbReference type="PIRSF" id="PIRSF006288">
    <property type="entry name" value="PII_uridyltransf"/>
    <property type="match status" value="1"/>
</dbReference>
<keyword evidence="11" id="KW-1185">Reference proteome</keyword>
<dbReference type="NCBIfam" id="NF003467">
    <property type="entry name" value="PRK05092.1"/>
    <property type="match status" value="1"/>
</dbReference>
<dbReference type="HAMAP" id="MF_00277">
    <property type="entry name" value="PII_uridylyl_transf"/>
    <property type="match status" value="1"/>
</dbReference>
<dbReference type="CDD" id="cd00077">
    <property type="entry name" value="HDc"/>
    <property type="match status" value="1"/>
</dbReference>
<dbReference type="SUPFAM" id="SSF81891">
    <property type="entry name" value="Poly A polymerase C-terminal region-like"/>
    <property type="match status" value="1"/>
</dbReference>
<dbReference type="CDD" id="cd04900">
    <property type="entry name" value="ACT_UUR-like_1"/>
    <property type="match status" value="1"/>
</dbReference>
<reference evidence="10 11" key="1">
    <citation type="submission" date="2020-02" db="EMBL/GenBank/DDBJ databases">
        <title>complete genome sequence of Rhodobacteraceae bacterium.</title>
        <authorList>
            <person name="Park J."/>
            <person name="Kim Y.-S."/>
            <person name="Kim K.-H."/>
        </authorList>
    </citation>
    <scope>NUCLEOTIDE SEQUENCE [LARGE SCALE GENOMIC DNA]</scope>
    <source>
        <strain evidence="10 11">RR4-56</strain>
    </source>
</reference>
<dbReference type="EMBL" id="CP049056">
    <property type="protein sequence ID" value="QIE57788.1"/>
    <property type="molecule type" value="Genomic_DNA"/>
</dbReference>
<keyword evidence="4 7" id="KW-0378">Hydrolase</keyword>
<dbReference type="EC" id="2.7.7.59" evidence="7"/>
<dbReference type="KEGG" id="hdh:G5B40_07385"/>
<dbReference type="GO" id="GO:0008773">
    <property type="term" value="F:[protein-PII] uridylyltransferase activity"/>
    <property type="evidence" value="ECO:0007669"/>
    <property type="project" value="UniProtKB-UniRule"/>
</dbReference>
<dbReference type="Proteomes" id="UP000503336">
    <property type="component" value="Chromosome"/>
</dbReference>
<comment type="caution">
    <text evidence="7">Lacks conserved residue(s) required for the propagation of feature annotation.</text>
</comment>
<dbReference type="InterPro" id="IPR006674">
    <property type="entry name" value="HD_domain"/>
</dbReference>
<dbReference type="PANTHER" id="PTHR47320">
    <property type="entry name" value="BIFUNCTIONAL URIDYLYLTRANSFERASE/URIDYLYL-REMOVING ENZYME"/>
    <property type="match status" value="1"/>
</dbReference>
<organism evidence="10 11">
    <name type="scientific">Pikeienuella piscinae</name>
    <dbReference type="NCBI Taxonomy" id="2748098"/>
    <lineage>
        <taxon>Bacteria</taxon>
        <taxon>Pseudomonadati</taxon>
        <taxon>Pseudomonadota</taxon>
        <taxon>Alphaproteobacteria</taxon>
        <taxon>Rhodobacterales</taxon>
        <taxon>Paracoccaceae</taxon>
        <taxon>Pikeienuella</taxon>
    </lineage>
</organism>
<comment type="domain">
    <text evidence="7">Has four distinct domains: an N-terminal nucleotidyltransferase (NT) domain responsible for UTase activity, a central HD domain that encodes UR activity, and two C-terminal ACT domains that seem to have a role in glutamine sensing.</text>
</comment>